<dbReference type="OrthoDB" id="1917522at2759"/>
<evidence type="ECO:0000313" key="6">
    <source>
        <dbReference type="Proteomes" id="UP000554482"/>
    </source>
</evidence>
<dbReference type="GO" id="GO:0003700">
    <property type="term" value="F:DNA-binding transcription factor activity"/>
    <property type="evidence" value="ECO:0007669"/>
    <property type="project" value="InterPro"/>
</dbReference>
<dbReference type="PANTHER" id="PTHR33388">
    <property type="entry name" value="OS01G0212500 PROTEIN"/>
    <property type="match status" value="1"/>
</dbReference>
<organism evidence="5 6">
    <name type="scientific">Thalictrum thalictroides</name>
    <name type="common">Rue-anemone</name>
    <name type="synonym">Anemone thalictroides</name>
    <dbReference type="NCBI Taxonomy" id="46969"/>
    <lineage>
        <taxon>Eukaryota</taxon>
        <taxon>Viridiplantae</taxon>
        <taxon>Streptophyta</taxon>
        <taxon>Embryophyta</taxon>
        <taxon>Tracheophyta</taxon>
        <taxon>Spermatophyta</taxon>
        <taxon>Magnoliopsida</taxon>
        <taxon>Ranunculales</taxon>
        <taxon>Ranunculaceae</taxon>
        <taxon>Thalictroideae</taxon>
        <taxon>Thalictrum</taxon>
    </lineage>
</organism>
<evidence type="ECO:0000256" key="1">
    <source>
        <dbReference type="ARBA" id="ARBA00022491"/>
    </source>
</evidence>
<gene>
    <name evidence="5" type="ORF">FRX31_016342</name>
</gene>
<dbReference type="InterPro" id="IPR040356">
    <property type="entry name" value="SPEAR"/>
</dbReference>
<keyword evidence="6" id="KW-1185">Reference proteome</keyword>
<evidence type="ECO:0000256" key="3">
    <source>
        <dbReference type="ARBA" id="ARBA00023163"/>
    </source>
</evidence>
<name>A0A7J6WCY7_THATH</name>
<evidence type="ECO:0000256" key="4">
    <source>
        <dbReference type="SAM" id="MobiDB-lite"/>
    </source>
</evidence>
<protein>
    <submittedName>
        <fullName evidence="5">Uncharacterized protein</fullName>
    </submittedName>
</protein>
<sequence>MASSLYFLSNGNTVGGEEIMNQHENNTLLFGQPDEIGNKRAAGKKNGKVNNNNQKKQPQRGLGVEKLERLRIEGLKKVAEIEGEGSYAPVASHGPFHYHHHRKFNFPFTYGGGSVTPVHHVSFAAGFVGGHGNSNVYEVHHPVAAAATVNLGFSPHDSRFFTGGGFTMVPMTTNFGFIKLQTKSSSIQITDSISNNFGNSWNKKKKLLINGGVHEVLGYDGEKTEMEINDCDSLALSLGLNSSTNIESKVKACGLNLHDQEAEEVMTMHRKRNGGDAGRRGESVLMEYEFLPHHKGSTRSNNDNSTSVSEGRLVLGHEASPTNNTNFLDLSLKLSCYN</sequence>
<dbReference type="Proteomes" id="UP000554482">
    <property type="component" value="Unassembled WGS sequence"/>
</dbReference>
<reference evidence="5 6" key="1">
    <citation type="submission" date="2020-06" db="EMBL/GenBank/DDBJ databases">
        <title>Transcriptomic and genomic resources for Thalictrum thalictroides and T. hernandezii: Facilitating candidate gene discovery in an emerging model plant lineage.</title>
        <authorList>
            <person name="Arias T."/>
            <person name="Riano-Pachon D.M."/>
            <person name="Di Stilio V.S."/>
        </authorList>
    </citation>
    <scope>NUCLEOTIDE SEQUENCE [LARGE SCALE GENOMIC DNA]</scope>
    <source>
        <strain evidence="6">cv. WT478/WT964</strain>
        <tissue evidence="5">Leaves</tissue>
    </source>
</reference>
<keyword evidence="1" id="KW-0678">Repressor</keyword>
<comment type="caution">
    <text evidence="5">The sequence shown here is derived from an EMBL/GenBank/DDBJ whole genome shotgun (WGS) entry which is preliminary data.</text>
</comment>
<dbReference type="InterPro" id="IPR014855">
    <property type="entry name" value="NOZZLE"/>
</dbReference>
<keyword evidence="3" id="KW-0804">Transcription</keyword>
<evidence type="ECO:0000313" key="5">
    <source>
        <dbReference type="EMBL" id="KAF5194072.1"/>
    </source>
</evidence>
<accession>A0A7J6WCY7</accession>
<feature type="region of interest" description="Disordered" evidence="4">
    <location>
        <begin position="32"/>
        <end position="64"/>
    </location>
</feature>
<dbReference type="AlphaFoldDB" id="A0A7J6WCY7"/>
<dbReference type="PANTHER" id="PTHR33388:SF2">
    <property type="entry name" value="PROTEIN SPOROCYTELESS"/>
    <property type="match status" value="1"/>
</dbReference>
<evidence type="ECO:0000256" key="2">
    <source>
        <dbReference type="ARBA" id="ARBA00023015"/>
    </source>
</evidence>
<dbReference type="EMBL" id="JABWDY010019205">
    <property type="protein sequence ID" value="KAF5194072.1"/>
    <property type="molecule type" value="Genomic_DNA"/>
</dbReference>
<keyword evidence="2" id="KW-0805">Transcription regulation</keyword>
<dbReference type="Pfam" id="PF08744">
    <property type="entry name" value="NOZZLE"/>
    <property type="match status" value="1"/>
</dbReference>
<proteinExistence type="predicted"/>